<dbReference type="SMR" id="Q9RKF3"/>
<dbReference type="HOGENOM" id="CLU_031285_10_0_11"/>
<dbReference type="EMBL" id="AL939116">
    <property type="protein sequence ID" value="CAB61808.1"/>
    <property type="molecule type" value="Genomic_DNA"/>
</dbReference>
<dbReference type="PANTHER" id="PTHR43649">
    <property type="entry name" value="ARABINOSE-BINDING PROTEIN-RELATED"/>
    <property type="match status" value="1"/>
</dbReference>
<dbReference type="DNASU" id="1098921"/>
<dbReference type="EMBL" id="AL645882">
    <property type="protein sequence ID" value="CAB61808.1"/>
    <property type="molecule type" value="Genomic_DNA"/>
</dbReference>
<evidence type="ECO:0000313" key="1">
    <source>
        <dbReference type="EMBL" id="CAB61808.1"/>
    </source>
</evidence>
<evidence type="ECO:0000313" key="2">
    <source>
        <dbReference type="Proteomes" id="UP000001973"/>
    </source>
</evidence>
<gene>
    <name evidence="1" type="ordered locus">SCO3484</name>
    <name evidence="1" type="ORF">SCE65.20c</name>
</gene>
<dbReference type="PANTHER" id="PTHR43649:SF30">
    <property type="entry name" value="ABC TRANSPORTER SUBSTRATE-BINDING PROTEIN"/>
    <property type="match status" value="1"/>
</dbReference>
<dbReference type="GO" id="GO:0016020">
    <property type="term" value="C:membrane"/>
    <property type="evidence" value="ECO:0000318"/>
    <property type="project" value="GO_Central"/>
</dbReference>
<name>Q9RKF3_STRCO</name>
<dbReference type="OrthoDB" id="366726at2"/>
<dbReference type="PATRIC" id="fig|100226.15.peg.3543"/>
<dbReference type="Proteomes" id="UP000001973">
    <property type="component" value="Chromosome"/>
</dbReference>
<dbReference type="InterPro" id="IPR050490">
    <property type="entry name" value="Bact_solute-bd_prot1"/>
</dbReference>
<dbReference type="Pfam" id="PF01547">
    <property type="entry name" value="SBP_bac_1"/>
    <property type="match status" value="1"/>
</dbReference>
<dbReference type="GO" id="GO:0022857">
    <property type="term" value="F:transmembrane transporter activity"/>
    <property type="evidence" value="ECO:0000318"/>
    <property type="project" value="GO_Central"/>
</dbReference>
<proteinExistence type="predicted"/>
<dbReference type="InterPro" id="IPR006059">
    <property type="entry name" value="SBP"/>
</dbReference>
<dbReference type="AlphaFoldDB" id="Q9RKF3"/>
<accession>Q9RKF3</accession>
<dbReference type="Gene3D" id="3.40.190.10">
    <property type="entry name" value="Periplasmic binding protein-like II"/>
    <property type="match status" value="2"/>
</dbReference>
<sequence>MTKPVVPSGVSRRGFLGGSLGVAGAVLLAACSGGGNSSQGSGGSKFAFWDMPWGSPGPDYLAAGKEISAAFSGGSATYQSISWDGWLQTFSSAIAAGTGPAISTGGAFQSLQYYVQDAVHPADGVIAKLRSKGQLDDFLPGTLDVFKYKGAYTALPWNVDSRLLWYRKSLLEKAGVEEPRSWDDLYRVGVALKKNDVYGMVASGGAGGNAYQTFLSFVFNNGGGLFDKDGEPQCVTDANVEAVEFLMKLAKDGIMDPGSVSYTVANLNDQFSSGAAALSILPPDIANSFEDPRLKADITLGSPLTSPNGTKGTMAYTSDLILYTGDWDTDVVEDFAVYYLDAMSAYWKKGVLNKVPVRQSILDLPEVQAQPNLVKATKEWLPVGKSLTQLAGEPFPEINAVDGGQAITQWAQQVIQAKSSGEQTLRTLQDGIEKVM</sequence>
<dbReference type="KEGG" id="sco:SCO3484"/>
<reference evidence="1 2" key="2">
    <citation type="journal article" date="2002" name="Nature">
        <title>Complete genome sequence of the model actinomycete Streptomyces coelicolor A3(2).</title>
        <authorList>
            <person name="Bentley S.D."/>
            <person name="Chater K.F."/>
            <person name="Cerdeno-Tarraga A.M."/>
            <person name="Challis G.L."/>
            <person name="Thomson N.R."/>
            <person name="James K.D."/>
            <person name="Harris D.E."/>
            <person name="Quail M.A."/>
            <person name="Kieser H."/>
            <person name="Harper D."/>
            <person name="Bateman A."/>
            <person name="Brown S."/>
            <person name="Chandra G."/>
            <person name="Chen C.W."/>
            <person name="Collins M."/>
            <person name="Cronin A."/>
            <person name="Fraser A."/>
            <person name="Goble A."/>
            <person name="Hidalgo J."/>
            <person name="Hornsby T."/>
            <person name="Howarth S."/>
            <person name="Huang C.H."/>
            <person name="Kieser T."/>
            <person name="Larke L."/>
            <person name="Murphy L."/>
            <person name="Oliver K."/>
            <person name="O'Neil S."/>
            <person name="Rabbinowitsch E."/>
            <person name="Rajandream M.A."/>
            <person name="Rutherford K."/>
            <person name="Rutter S."/>
            <person name="Seeger K."/>
            <person name="Saunders D."/>
            <person name="Sharp S."/>
            <person name="Squares R."/>
            <person name="Squares S."/>
            <person name="Taylor K."/>
            <person name="Warren T."/>
            <person name="Wietzorrek A."/>
            <person name="Woodward J."/>
            <person name="Barrell B.G."/>
            <person name="Parkhill J."/>
            <person name="Hopwood D.A."/>
        </authorList>
    </citation>
    <scope>NUCLEOTIDE SEQUENCE [LARGE SCALE GENOMIC DNA]</scope>
    <source>
        <strain evidence="2">ATCC BAA-471 / A3(2) / M145</strain>
    </source>
</reference>
<organism evidence="1 2">
    <name type="scientific">Streptomyces coelicolor (strain ATCC BAA-471 / A3(2) / M145)</name>
    <dbReference type="NCBI Taxonomy" id="100226"/>
    <lineage>
        <taxon>Bacteria</taxon>
        <taxon>Bacillati</taxon>
        <taxon>Actinomycetota</taxon>
        <taxon>Actinomycetes</taxon>
        <taxon>Kitasatosporales</taxon>
        <taxon>Streptomycetaceae</taxon>
        <taxon>Streptomyces</taxon>
        <taxon>Streptomyces albidoflavus group</taxon>
    </lineage>
</organism>
<dbReference type="PROSITE" id="PS51257">
    <property type="entry name" value="PROKAR_LIPOPROTEIN"/>
    <property type="match status" value="1"/>
</dbReference>
<protein>
    <submittedName>
        <fullName evidence="1">Secreted sugar-binding protein</fullName>
    </submittedName>
</protein>
<dbReference type="eggNOG" id="COG1653">
    <property type="taxonomic scope" value="Bacteria"/>
</dbReference>
<reference evidence="1 2" key="1">
    <citation type="journal article" date="1996" name="Mol. Microbiol.">
        <title>A set of ordered cosmids and a detailed genetic and physical map for the 8 Mb Streptomyces coelicolor A3(2) chromosome.</title>
        <authorList>
            <person name="Redenbach M."/>
            <person name="Kieser H.M."/>
            <person name="Denapaite D."/>
            <person name="Eichner A."/>
            <person name="Cullum J."/>
            <person name="Kinashi H."/>
            <person name="Hopwood D.A."/>
        </authorList>
    </citation>
    <scope>NUCLEOTIDE SEQUENCE [LARGE SCALE GENOMIC DNA]</scope>
    <source>
        <strain evidence="2">ATCC BAA-471 / A3(2) / M145</strain>
    </source>
</reference>
<dbReference type="PhylomeDB" id="Q9RKF3"/>
<dbReference type="STRING" id="100226.gene:17761106"/>
<dbReference type="SUPFAM" id="SSF53850">
    <property type="entry name" value="Periplasmic binding protein-like II"/>
    <property type="match status" value="1"/>
</dbReference>
<keyword evidence="2" id="KW-1185">Reference proteome</keyword>
<dbReference type="InterPro" id="IPR006311">
    <property type="entry name" value="TAT_signal"/>
</dbReference>
<dbReference type="PaxDb" id="100226-SCO3484"/>
<dbReference type="InParanoid" id="Q9RKF3"/>
<dbReference type="PROSITE" id="PS51318">
    <property type="entry name" value="TAT"/>
    <property type="match status" value="1"/>
</dbReference>